<dbReference type="AlphaFoldDB" id="A0A6A1WEI2"/>
<reference evidence="2 3" key="1">
    <citation type="journal article" date="2019" name="Plant Biotechnol. J.">
        <title>The red bayberry genome and genetic basis of sex determination.</title>
        <authorList>
            <person name="Jia H.M."/>
            <person name="Jia H.J."/>
            <person name="Cai Q.L."/>
            <person name="Wang Y."/>
            <person name="Zhao H.B."/>
            <person name="Yang W.F."/>
            <person name="Wang G.Y."/>
            <person name="Li Y.H."/>
            <person name="Zhan D.L."/>
            <person name="Shen Y.T."/>
            <person name="Niu Q.F."/>
            <person name="Chang L."/>
            <person name="Qiu J."/>
            <person name="Zhao L."/>
            <person name="Xie H.B."/>
            <person name="Fu W.Y."/>
            <person name="Jin J."/>
            <person name="Li X.W."/>
            <person name="Jiao Y."/>
            <person name="Zhou C.C."/>
            <person name="Tu T."/>
            <person name="Chai C.Y."/>
            <person name="Gao J.L."/>
            <person name="Fan L.J."/>
            <person name="van de Weg E."/>
            <person name="Wang J.Y."/>
            <person name="Gao Z.S."/>
        </authorList>
    </citation>
    <scope>NUCLEOTIDE SEQUENCE [LARGE SCALE GENOMIC DNA]</scope>
    <source>
        <tissue evidence="2">Leaves</tissue>
    </source>
</reference>
<sequence>MWCVSHPRMTLISIHIPFLPSCVRKCQIMLRACARNVSSCAALYRMAMKKRADLCPSEADALNLSMAMWVTPFSEVLGRFYEHFVRVSCFATKLLNPVPGRGRQPRCCGRRSRVIVAFVSAYGIPSWLRIRIYFGSPIGFPDGLLLLVFYDDGSFCGSIHPFVLPKLIDFGIFVLAIKGFPRLLLTRTPIRVGTIVIFFMSGVGWERFLGKDRQSESSLCWAFGSVPNQYMRDIKGLTLLEQAHVDAILEVGSIDWNALVCRENEGWLGYTMFEPSLRANPSSRSERSPRGRLPREDSRKESSRVSVGGTKRRNSQEVEGSSHGHSSKKRRASPSPMVLEAEEEEAEEAPLARMSSKRAANNDECSSSKILIHLFISRDFVDVWLFVGLEDVSPMLSPTSRVRMEIPVPAVKVIREIEAPSFSISLTAPPGHGELPSSSRISNLTGTLTSER</sequence>
<protein>
    <submittedName>
        <fullName evidence="2">Uncharacterized protein</fullName>
    </submittedName>
</protein>
<comment type="caution">
    <text evidence="2">The sequence shown here is derived from an EMBL/GenBank/DDBJ whole genome shotgun (WGS) entry which is preliminary data.</text>
</comment>
<feature type="region of interest" description="Disordered" evidence="1">
    <location>
        <begin position="428"/>
        <end position="452"/>
    </location>
</feature>
<gene>
    <name evidence="2" type="ORF">CJ030_MR2G011722</name>
</gene>
<feature type="compositionally biased region" description="Basic and acidic residues" evidence="1">
    <location>
        <begin position="284"/>
        <end position="303"/>
    </location>
</feature>
<proteinExistence type="predicted"/>
<feature type="region of interest" description="Disordered" evidence="1">
    <location>
        <begin position="278"/>
        <end position="363"/>
    </location>
</feature>
<evidence type="ECO:0000256" key="1">
    <source>
        <dbReference type="SAM" id="MobiDB-lite"/>
    </source>
</evidence>
<evidence type="ECO:0000313" key="3">
    <source>
        <dbReference type="Proteomes" id="UP000516437"/>
    </source>
</evidence>
<dbReference type="Proteomes" id="UP000516437">
    <property type="component" value="Chromosome 2"/>
</dbReference>
<feature type="compositionally biased region" description="Polar residues" evidence="1">
    <location>
        <begin position="436"/>
        <end position="452"/>
    </location>
</feature>
<dbReference type="EMBL" id="RXIC02000020">
    <property type="protein sequence ID" value="KAB1223665.1"/>
    <property type="molecule type" value="Genomic_DNA"/>
</dbReference>
<keyword evidence="3" id="KW-1185">Reference proteome</keyword>
<evidence type="ECO:0000313" key="2">
    <source>
        <dbReference type="EMBL" id="KAB1223665.1"/>
    </source>
</evidence>
<accession>A0A6A1WEI2</accession>
<name>A0A6A1WEI2_9ROSI</name>
<organism evidence="2 3">
    <name type="scientific">Morella rubra</name>
    <name type="common">Chinese bayberry</name>
    <dbReference type="NCBI Taxonomy" id="262757"/>
    <lineage>
        <taxon>Eukaryota</taxon>
        <taxon>Viridiplantae</taxon>
        <taxon>Streptophyta</taxon>
        <taxon>Embryophyta</taxon>
        <taxon>Tracheophyta</taxon>
        <taxon>Spermatophyta</taxon>
        <taxon>Magnoliopsida</taxon>
        <taxon>eudicotyledons</taxon>
        <taxon>Gunneridae</taxon>
        <taxon>Pentapetalae</taxon>
        <taxon>rosids</taxon>
        <taxon>fabids</taxon>
        <taxon>Fagales</taxon>
        <taxon>Myricaceae</taxon>
        <taxon>Morella</taxon>
    </lineage>
</organism>